<protein>
    <recommendedName>
        <fullName evidence="6">Tail fiber protein</fullName>
    </recommendedName>
</protein>
<sequence>MASNTLNLDLSKKDPVTDGNDTFNIQTMLNDNWDKIDEAVGQLQYDIQNIDISPASLTQAGIVQLSNAVNSTSETMASTLKAVKTAYDAAAAAQLTANAANTTATAAKQAGNERKAELVAALVAKGIAATTSETWAQLLDKVTSLIKATGNAIADDLLSGKTASNNNGPITGTMPNRSGSNSAAGWADGVTTVGRLFLRPQAGYWDGTKFTYADDNNYIATNFAKDVTVFGLRRALERMITVEKQAFADAITGKGIAASIGDSNIVLAQKIGQIVTGKKFATGTTLPTNGFVIVTGLTFVPKIVLFRANFADGSKSVGMCAHKDVVGEVLGAVSGYTSDGLMGSNPTFTNNGFTTSVFYNKSGSVSWLALEW</sequence>
<comment type="subcellular location">
    <subcellularLocation>
        <location evidence="1">Virion</location>
    </subcellularLocation>
</comment>
<dbReference type="EMBL" id="JACJIP010000025">
    <property type="protein sequence ID" value="MBA9087062.1"/>
    <property type="molecule type" value="Genomic_DNA"/>
</dbReference>
<dbReference type="PANTHER" id="PTHR35191">
    <property type="entry name" value="PROPHAGE SIDE TAIL FIBER PROTEIN HOMOLOG STFQ-RELATED"/>
    <property type="match status" value="1"/>
</dbReference>
<evidence type="ECO:0008006" key="6">
    <source>
        <dbReference type="Google" id="ProtNLM"/>
    </source>
</evidence>
<dbReference type="Pfam" id="PF03406">
    <property type="entry name" value="Phage_fiber_2"/>
    <property type="match status" value="1"/>
</dbReference>
<accession>A0A7W3XST4</accession>
<dbReference type="Proteomes" id="UP000567067">
    <property type="component" value="Unassembled WGS sequence"/>
</dbReference>
<evidence type="ECO:0000313" key="4">
    <source>
        <dbReference type="EMBL" id="MBA9087062.1"/>
    </source>
</evidence>
<dbReference type="RefSeq" id="WP_312870056.1">
    <property type="nucleotide sequence ID" value="NZ_JACJIP010000025.1"/>
</dbReference>
<dbReference type="PANTHER" id="PTHR35191:SF1">
    <property type="entry name" value="PROPHAGE SIDE TAIL FIBER PROTEIN HOMOLOG STFQ-RELATED"/>
    <property type="match status" value="1"/>
</dbReference>
<organism evidence="4 5">
    <name type="scientific">Fontibacillus solani</name>
    <dbReference type="NCBI Taxonomy" id="1572857"/>
    <lineage>
        <taxon>Bacteria</taxon>
        <taxon>Bacillati</taxon>
        <taxon>Bacillota</taxon>
        <taxon>Bacilli</taxon>
        <taxon>Bacillales</taxon>
        <taxon>Paenibacillaceae</taxon>
        <taxon>Fontibacillus</taxon>
    </lineage>
</organism>
<evidence type="ECO:0000256" key="1">
    <source>
        <dbReference type="ARBA" id="ARBA00004328"/>
    </source>
</evidence>
<evidence type="ECO:0000256" key="3">
    <source>
        <dbReference type="SAM" id="MobiDB-lite"/>
    </source>
</evidence>
<reference evidence="4 5" key="1">
    <citation type="submission" date="2020-08" db="EMBL/GenBank/DDBJ databases">
        <title>Genomic Encyclopedia of Type Strains, Phase III (KMG-III): the genomes of soil and plant-associated and newly described type strains.</title>
        <authorList>
            <person name="Whitman W."/>
        </authorList>
    </citation>
    <scope>NUCLEOTIDE SEQUENCE [LARGE SCALE GENOMIC DNA]</scope>
    <source>
        <strain evidence="4 5">CECT 8693</strain>
    </source>
</reference>
<name>A0A7W3XST4_9BACL</name>
<evidence type="ECO:0000313" key="5">
    <source>
        <dbReference type="Proteomes" id="UP000567067"/>
    </source>
</evidence>
<dbReference type="InterPro" id="IPR005068">
    <property type="entry name" value="Phage_lambda_Stf-r2"/>
</dbReference>
<keyword evidence="2" id="KW-0945">Host-virus interaction</keyword>
<gene>
    <name evidence="4" type="ORF">FHR92_003542</name>
</gene>
<dbReference type="AlphaFoldDB" id="A0A7W3XST4"/>
<proteinExistence type="predicted"/>
<comment type="caution">
    <text evidence="4">The sequence shown here is derived from an EMBL/GenBank/DDBJ whole genome shotgun (WGS) entry which is preliminary data.</text>
</comment>
<evidence type="ECO:0000256" key="2">
    <source>
        <dbReference type="ARBA" id="ARBA00022581"/>
    </source>
</evidence>
<dbReference type="GO" id="GO:0019062">
    <property type="term" value="P:virion attachment to host cell"/>
    <property type="evidence" value="ECO:0007669"/>
    <property type="project" value="InterPro"/>
</dbReference>
<feature type="region of interest" description="Disordered" evidence="3">
    <location>
        <begin position="164"/>
        <end position="183"/>
    </location>
</feature>
<keyword evidence="5" id="KW-1185">Reference proteome</keyword>
<dbReference type="InterPro" id="IPR051934">
    <property type="entry name" value="Phage_Tail_Fiber_Structural"/>
</dbReference>
<dbReference type="GO" id="GO:0046718">
    <property type="term" value="P:symbiont entry into host cell"/>
    <property type="evidence" value="ECO:0007669"/>
    <property type="project" value="InterPro"/>
</dbReference>